<evidence type="ECO:0008006" key="6">
    <source>
        <dbReference type="Google" id="ProtNLM"/>
    </source>
</evidence>
<evidence type="ECO:0000259" key="1">
    <source>
        <dbReference type="PROSITE" id="PS50112"/>
    </source>
</evidence>
<evidence type="ECO:0000259" key="3">
    <source>
        <dbReference type="PROSITE" id="PS50887"/>
    </source>
</evidence>
<dbReference type="InterPro" id="IPR000160">
    <property type="entry name" value="GGDEF_dom"/>
</dbReference>
<reference evidence="4" key="2">
    <citation type="submission" date="2020-09" db="EMBL/GenBank/DDBJ databases">
        <authorList>
            <person name="Sun Q."/>
            <person name="Zhou Y."/>
        </authorList>
    </citation>
    <scope>NUCLEOTIDE SEQUENCE</scope>
    <source>
        <strain evidence="4">CGMCC 1.12987</strain>
    </source>
</reference>
<dbReference type="PROSITE" id="PS50887">
    <property type="entry name" value="GGDEF"/>
    <property type="match status" value="1"/>
</dbReference>
<dbReference type="SMART" id="SM00086">
    <property type="entry name" value="PAC"/>
    <property type="match status" value="1"/>
</dbReference>
<dbReference type="Proteomes" id="UP000644756">
    <property type="component" value="Unassembled WGS sequence"/>
</dbReference>
<dbReference type="SMART" id="SM00091">
    <property type="entry name" value="PAS"/>
    <property type="match status" value="1"/>
</dbReference>
<dbReference type="InterPro" id="IPR052155">
    <property type="entry name" value="Biofilm_reg_signaling"/>
</dbReference>
<evidence type="ECO:0000259" key="2">
    <source>
        <dbReference type="PROSITE" id="PS50113"/>
    </source>
</evidence>
<evidence type="ECO:0000313" key="4">
    <source>
        <dbReference type="EMBL" id="GGG25666.1"/>
    </source>
</evidence>
<dbReference type="RefSeq" id="WP_188533592.1">
    <property type="nucleotide sequence ID" value="NZ_BMGR01000023.1"/>
</dbReference>
<evidence type="ECO:0000313" key="5">
    <source>
        <dbReference type="Proteomes" id="UP000644756"/>
    </source>
</evidence>
<proteinExistence type="predicted"/>
<dbReference type="Pfam" id="PF00990">
    <property type="entry name" value="GGDEF"/>
    <property type="match status" value="1"/>
</dbReference>
<feature type="domain" description="PAC" evidence="2">
    <location>
        <begin position="204"/>
        <end position="256"/>
    </location>
</feature>
<reference evidence="4" key="1">
    <citation type="journal article" date="2014" name="Int. J. Syst. Evol. Microbiol.">
        <title>Complete genome sequence of Corynebacterium casei LMG S-19264T (=DSM 44701T), isolated from a smear-ripened cheese.</title>
        <authorList>
            <consortium name="US DOE Joint Genome Institute (JGI-PGF)"/>
            <person name="Walter F."/>
            <person name="Albersmeier A."/>
            <person name="Kalinowski J."/>
            <person name="Ruckert C."/>
        </authorList>
    </citation>
    <scope>NUCLEOTIDE SEQUENCE</scope>
    <source>
        <strain evidence="4">CGMCC 1.12987</strain>
    </source>
</reference>
<dbReference type="SMART" id="SM00267">
    <property type="entry name" value="GGDEF"/>
    <property type="match status" value="1"/>
</dbReference>
<gene>
    <name evidence="4" type="ORF">GCM10010916_47630</name>
</gene>
<dbReference type="NCBIfam" id="TIGR00254">
    <property type="entry name" value="GGDEF"/>
    <property type="match status" value="1"/>
</dbReference>
<dbReference type="InterPro" id="IPR043128">
    <property type="entry name" value="Rev_trsase/Diguanyl_cyclase"/>
</dbReference>
<comment type="caution">
    <text evidence="4">The sequence shown here is derived from an EMBL/GenBank/DDBJ whole genome shotgun (WGS) entry which is preliminary data.</text>
</comment>
<feature type="domain" description="PAC" evidence="2">
    <location>
        <begin position="80"/>
        <end position="133"/>
    </location>
</feature>
<dbReference type="Pfam" id="PF08447">
    <property type="entry name" value="PAS_3"/>
    <property type="match status" value="1"/>
</dbReference>
<accession>A0A917G6X3</accession>
<dbReference type="NCBIfam" id="TIGR00229">
    <property type="entry name" value="sensory_box"/>
    <property type="match status" value="1"/>
</dbReference>
<name>A0A917G6X3_9BACL</name>
<dbReference type="InterPro" id="IPR029787">
    <property type="entry name" value="Nucleotide_cyclase"/>
</dbReference>
<dbReference type="Gene3D" id="3.30.70.270">
    <property type="match status" value="1"/>
</dbReference>
<dbReference type="Pfam" id="PF08448">
    <property type="entry name" value="PAS_4"/>
    <property type="match status" value="1"/>
</dbReference>
<dbReference type="InterPro" id="IPR013656">
    <property type="entry name" value="PAS_4"/>
</dbReference>
<dbReference type="PANTHER" id="PTHR44757:SF2">
    <property type="entry name" value="BIOFILM ARCHITECTURE MAINTENANCE PROTEIN MBAA"/>
    <property type="match status" value="1"/>
</dbReference>
<protein>
    <recommendedName>
        <fullName evidence="6">Diguanylate cyclase</fullName>
    </recommendedName>
</protein>
<keyword evidence="5" id="KW-1185">Reference proteome</keyword>
<dbReference type="CDD" id="cd00130">
    <property type="entry name" value="PAS"/>
    <property type="match status" value="1"/>
</dbReference>
<dbReference type="InterPro" id="IPR000700">
    <property type="entry name" value="PAS-assoc_C"/>
</dbReference>
<dbReference type="InterPro" id="IPR000014">
    <property type="entry name" value="PAS"/>
</dbReference>
<sequence>MDSLLRRNDLNGLLIHSLLEPAVIINKQGTICSENQAWLELRTRNDANVRGVSSDQFLDLYKDQDKFTVGIVSVLTGGLPAFHYDAVHPSKEGDQFFTIRVTPIKNEHSNIEGALIVYCNITAQKKLEQTLRNGAEQYRLIAEHSQDTIKVTDIHGKIEYASPSHKKIFDYMDETTDIFEFIHPDDVEKFKSIYQDILQTKESQMLEFRKKYSDGVWGWLEASCSPVMSEEGTVQNIIVVSRDISDRKKYERELEYMAFHDFLTGLYNRRKIRMFMEEALLEASQAGQRVGFIIMDLDKFKTINDTYGHDVGDLMLKEFSRRLLHCRREGDAVGRLSGDEFAIVLKDLKGDEDVNYYIRQFMCSLTEPCFLPDTEYNIQVCSSAGYAIYPDHGDTVVKLVKHADIQLYKEKRRRIKLGIPRKTFKKFQIK</sequence>
<organism evidence="4 5">
    <name type="scientific">Paenibacillus abyssi</name>
    <dbReference type="NCBI Taxonomy" id="1340531"/>
    <lineage>
        <taxon>Bacteria</taxon>
        <taxon>Bacillati</taxon>
        <taxon>Bacillota</taxon>
        <taxon>Bacilli</taxon>
        <taxon>Bacillales</taxon>
        <taxon>Paenibacillaceae</taxon>
        <taxon>Paenibacillus</taxon>
    </lineage>
</organism>
<dbReference type="SUPFAM" id="SSF55073">
    <property type="entry name" value="Nucleotide cyclase"/>
    <property type="match status" value="1"/>
</dbReference>
<dbReference type="AlphaFoldDB" id="A0A917G6X3"/>
<dbReference type="PROSITE" id="PS50112">
    <property type="entry name" value="PAS"/>
    <property type="match status" value="1"/>
</dbReference>
<feature type="domain" description="GGDEF" evidence="3">
    <location>
        <begin position="288"/>
        <end position="422"/>
    </location>
</feature>
<dbReference type="PANTHER" id="PTHR44757">
    <property type="entry name" value="DIGUANYLATE CYCLASE DGCP"/>
    <property type="match status" value="1"/>
</dbReference>
<dbReference type="SUPFAM" id="SSF55785">
    <property type="entry name" value="PYP-like sensor domain (PAS domain)"/>
    <property type="match status" value="2"/>
</dbReference>
<feature type="domain" description="PAS" evidence="1">
    <location>
        <begin position="134"/>
        <end position="201"/>
    </location>
</feature>
<dbReference type="EMBL" id="BMGR01000023">
    <property type="protein sequence ID" value="GGG25666.1"/>
    <property type="molecule type" value="Genomic_DNA"/>
</dbReference>
<dbReference type="PROSITE" id="PS50113">
    <property type="entry name" value="PAC"/>
    <property type="match status" value="2"/>
</dbReference>
<dbReference type="Gene3D" id="3.30.450.20">
    <property type="entry name" value="PAS domain"/>
    <property type="match status" value="2"/>
</dbReference>
<dbReference type="InterPro" id="IPR035965">
    <property type="entry name" value="PAS-like_dom_sf"/>
</dbReference>
<dbReference type="InterPro" id="IPR013655">
    <property type="entry name" value="PAS_fold_3"/>
</dbReference>
<dbReference type="CDD" id="cd01949">
    <property type="entry name" value="GGDEF"/>
    <property type="match status" value="1"/>
</dbReference>
<dbReference type="InterPro" id="IPR001610">
    <property type="entry name" value="PAC"/>
</dbReference>